<gene>
    <name evidence="2" type="ORF">CRM22_009195</name>
</gene>
<evidence type="ECO:0000256" key="1">
    <source>
        <dbReference type="SAM" id="SignalP"/>
    </source>
</evidence>
<evidence type="ECO:0000313" key="2">
    <source>
        <dbReference type="EMBL" id="TGZ59232.1"/>
    </source>
</evidence>
<name>A0A4S2L7R3_OPIFE</name>
<dbReference type="AlphaFoldDB" id="A0A4S2L7R3"/>
<keyword evidence="3" id="KW-1185">Reference proteome</keyword>
<feature type="signal peptide" evidence="1">
    <location>
        <begin position="1"/>
        <end position="18"/>
    </location>
</feature>
<organism evidence="2 3">
    <name type="scientific">Opisthorchis felineus</name>
    <dbReference type="NCBI Taxonomy" id="147828"/>
    <lineage>
        <taxon>Eukaryota</taxon>
        <taxon>Metazoa</taxon>
        <taxon>Spiralia</taxon>
        <taxon>Lophotrochozoa</taxon>
        <taxon>Platyhelminthes</taxon>
        <taxon>Trematoda</taxon>
        <taxon>Digenea</taxon>
        <taxon>Opisthorchiida</taxon>
        <taxon>Opisthorchiata</taxon>
        <taxon>Opisthorchiidae</taxon>
        <taxon>Opisthorchis</taxon>
    </lineage>
</organism>
<accession>A0A4S2L7R3</accession>
<sequence>MGALSVALFALLAVKCYSEVKMLRKMCQIGYEKIAQYCKMGGFLYMMQVNINKLLTPQLENSAVSPWQQGHFFNCTVVREFVIKRKSNEQYIYVYSFNVNISKLPFSLRDLKDYQLEWVVNRYINLSLEDCKTTTEFFIIGPYDEHFCKQLLQQKLTKERVKITECGLTQKSAVPIHGYILGRYRITLTRRLKDYRMPTYLMREFNKGPSPCKFDGYWGSKH</sequence>
<dbReference type="Proteomes" id="UP000308267">
    <property type="component" value="Unassembled WGS sequence"/>
</dbReference>
<reference evidence="2 3" key="1">
    <citation type="journal article" date="2019" name="BMC Genomics">
        <title>New insights from Opisthorchis felineus genome: update on genomics of the epidemiologically important liver flukes.</title>
        <authorList>
            <person name="Ershov N.I."/>
            <person name="Mordvinov V.A."/>
            <person name="Prokhortchouk E.B."/>
            <person name="Pakharukova M.Y."/>
            <person name="Gunbin K.V."/>
            <person name="Ustyantsev K."/>
            <person name="Genaev M.A."/>
            <person name="Blinov A.G."/>
            <person name="Mazur A."/>
            <person name="Boulygina E."/>
            <person name="Tsygankova S."/>
            <person name="Khrameeva E."/>
            <person name="Chekanov N."/>
            <person name="Fan G."/>
            <person name="Xiao A."/>
            <person name="Zhang H."/>
            <person name="Xu X."/>
            <person name="Yang H."/>
            <person name="Solovyev V."/>
            <person name="Lee S.M."/>
            <person name="Liu X."/>
            <person name="Afonnikov D.A."/>
            <person name="Skryabin K.G."/>
        </authorList>
    </citation>
    <scope>NUCLEOTIDE SEQUENCE [LARGE SCALE GENOMIC DNA]</scope>
    <source>
        <strain evidence="2">AK-0245</strain>
        <tissue evidence="2">Whole organism</tissue>
    </source>
</reference>
<proteinExistence type="predicted"/>
<comment type="caution">
    <text evidence="2">The sequence shown here is derived from an EMBL/GenBank/DDBJ whole genome shotgun (WGS) entry which is preliminary data.</text>
</comment>
<dbReference type="EMBL" id="SJOL01008950">
    <property type="protein sequence ID" value="TGZ59232.1"/>
    <property type="molecule type" value="Genomic_DNA"/>
</dbReference>
<protein>
    <submittedName>
        <fullName evidence="2">Uncharacterized protein</fullName>
    </submittedName>
</protein>
<keyword evidence="1" id="KW-0732">Signal</keyword>
<evidence type="ECO:0000313" key="3">
    <source>
        <dbReference type="Proteomes" id="UP000308267"/>
    </source>
</evidence>
<feature type="chain" id="PRO_5020326147" evidence="1">
    <location>
        <begin position="19"/>
        <end position="222"/>
    </location>
</feature>